<evidence type="ECO:0008006" key="7">
    <source>
        <dbReference type="Google" id="ProtNLM"/>
    </source>
</evidence>
<dbReference type="GO" id="GO:0005524">
    <property type="term" value="F:ATP binding"/>
    <property type="evidence" value="ECO:0007669"/>
    <property type="project" value="InterPro"/>
</dbReference>
<dbReference type="InterPro" id="IPR027417">
    <property type="entry name" value="P-loop_NTPase"/>
</dbReference>
<sequence length="642" mass="70663">MTTKPLVTPDVSTSTPETRHSSASASQFATLSEPHVASGCLRGTRQSILATITAWLESPNKSLPRLLWLVDVAGSGKSTVARQIAISEAQKNQLLGSFFFSGDIESQSRASSLVSHLSRQIAESSGPIAAEISRAGPFRDEYYPEAFHSHITVPLCRHTPTKPSLIIIDALDQLGSLAERADFLSVLVEEMPLLPPTVKIMVTSKPSQDIDEALDRLQLSTRSMDDEVFGYYRLTFDIYGQANRSDLSKYISHSFQIVSQNKRLEGIPLPQSWPSSSQRASLTAHASGLPLWVSVAAAHMENSPKPHKALKELLALQHRPTPDAAMDTLYNHILRVAESSPDFDLQVYQTCFQAILSAKNPLTIHEINQETCLDVAPILAHLRPVLHCQQTIRVAHTSFAEYIQDPRKCEDRFLVPLGGANPLTPGTFPPPNLPHRWHAEVNHESVPISSHPHACLVPDVGYQIKEGSVSRYPITQGGFGDVWSADHIDGRKIAIKTLRLHGQLAVFDQHKLQRRIAKELAVWRKLEHPNVIKLLGRCTFNGGIGMVSEWMPNGNIIQYTTKYNQADKFKLITDVVDGLAYLHGKGIIHGDLKGSNIMIAVNGVARLVDFGLAKVAESTLKFSSTSAGKGCGTYGPKRKIKR</sequence>
<name>A0A8H3DWV1_9AGAM</name>
<evidence type="ECO:0000259" key="3">
    <source>
        <dbReference type="PROSITE" id="PS50011"/>
    </source>
</evidence>
<dbReference type="PANTHER" id="PTHR44329:SF214">
    <property type="entry name" value="PROTEIN KINASE DOMAIN-CONTAINING PROTEIN"/>
    <property type="match status" value="1"/>
</dbReference>
<dbReference type="InterPro" id="IPR011009">
    <property type="entry name" value="Kinase-like_dom_sf"/>
</dbReference>
<dbReference type="SMART" id="SM00220">
    <property type="entry name" value="S_TKc"/>
    <property type="match status" value="1"/>
</dbReference>
<dbReference type="InterPro" id="IPR008271">
    <property type="entry name" value="Ser/Thr_kinase_AS"/>
</dbReference>
<evidence type="ECO:0000256" key="1">
    <source>
        <dbReference type="ARBA" id="ARBA00022737"/>
    </source>
</evidence>
<feature type="domain" description="NACHT" evidence="4">
    <location>
        <begin position="65"/>
        <end position="214"/>
    </location>
</feature>
<dbReference type="SUPFAM" id="SSF52540">
    <property type="entry name" value="P-loop containing nucleoside triphosphate hydrolases"/>
    <property type="match status" value="1"/>
</dbReference>
<keyword evidence="1" id="KW-0677">Repeat</keyword>
<dbReference type="Gene3D" id="1.10.510.10">
    <property type="entry name" value="Transferase(Phosphotransferase) domain 1"/>
    <property type="match status" value="1"/>
</dbReference>
<organism evidence="5 6">
    <name type="scientific">Rhizoctonia solani</name>
    <dbReference type="NCBI Taxonomy" id="456999"/>
    <lineage>
        <taxon>Eukaryota</taxon>
        <taxon>Fungi</taxon>
        <taxon>Dikarya</taxon>
        <taxon>Basidiomycota</taxon>
        <taxon>Agaricomycotina</taxon>
        <taxon>Agaricomycetes</taxon>
        <taxon>Cantharellales</taxon>
        <taxon>Ceratobasidiaceae</taxon>
        <taxon>Rhizoctonia</taxon>
    </lineage>
</organism>
<dbReference type="Pfam" id="PF00069">
    <property type="entry name" value="Pkinase"/>
    <property type="match status" value="1"/>
</dbReference>
<dbReference type="Proteomes" id="UP000663827">
    <property type="component" value="Unassembled WGS sequence"/>
</dbReference>
<dbReference type="PROSITE" id="PS00108">
    <property type="entry name" value="PROTEIN_KINASE_ST"/>
    <property type="match status" value="1"/>
</dbReference>
<protein>
    <recommendedName>
        <fullName evidence="7">Protein kinase domain-containing protein</fullName>
    </recommendedName>
</protein>
<reference evidence="5" key="1">
    <citation type="submission" date="2021-01" db="EMBL/GenBank/DDBJ databases">
        <authorList>
            <person name="Kaushik A."/>
        </authorList>
    </citation>
    <scope>NUCLEOTIDE SEQUENCE</scope>
    <source>
        <strain evidence="5">AG5</strain>
    </source>
</reference>
<feature type="region of interest" description="Disordered" evidence="2">
    <location>
        <begin position="1"/>
        <end position="27"/>
    </location>
</feature>
<evidence type="ECO:0000259" key="4">
    <source>
        <dbReference type="PROSITE" id="PS50837"/>
    </source>
</evidence>
<dbReference type="PANTHER" id="PTHR44329">
    <property type="entry name" value="SERINE/THREONINE-PROTEIN KINASE TNNI3K-RELATED"/>
    <property type="match status" value="1"/>
</dbReference>
<proteinExistence type="predicted"/>
<dbReference type="EMBL" id="CAJNJQ010000105">
    <property type="protein sequence ID" value="CAE7056503.1"/>
    <property type="molecule type" value="Genomic_DNA"/>
</dbReference>
<gene>
    <name evidence="5" type="ORF">RDB_LOCUS4821</name>
</gene>
<dbReference type="Pfam" id="PF24883">
    <property type="entry name" value="NPHP3_N"/>
    <property type="match status" value="1"/>
</dbReference>
<evidence type="ECO:0000313" key="5">
    <source>
        <dbReference type="EMBL" id="CAE7056503.1"/>
    </source>
</evidence>
<accession>A0A8H3DWV1</accession>
<dbReference type="InterPro" id="IPR000719">
    <property type="entry name" value="Prot_kinase_dom"/>
</dbReference>
<dbReference type="PROSITE" id="PS50011">
    <property type="entry name" value="PROTEIN_KINASE_DOM"/>
    <property type="match status" value="1"/>
</dbReference>
<dbReference type="InterPro" id="IPR007111">
    <property type="entry name" value="NACHT_NTPase"/>
</dbReference>
<dbReference type="SUPFAM" id="SSF56112">
    <property type="entry name" value="Protein kinase-like (PK-like)"/>
    <property type="match status" value="1"/>
</dbReference>
<dbReference type="InterPro" id="IPR051681">
    <property type="entry name" value="Ser/Thr_Kinases-Pseudokinases"/>
</dbReference>
<evidence type="ECO:0000313" key="6">
    <source>
        <dbReference type="Proteomes" id="UP000663827"/>
    </source>
</evidence>
<dbReference type="AlphaFoldDB" id="A0A8H3DWV1"/>
<dbReference type="InterPro" id="IPR056884">
    <property type="entry name" value="NPHP3-like_N"/>
</dbReference>
<evidence type="ECO:0000256" key="2">
    <source>
        <dbReference type="SAM" id="MobiDB-lite"/>
    </source>
</evidence>
<dbReference type="PROSITE" id="PS50837">
    <property type="entry name" value="NACHT"/>
    <property type="match status" value="1"/>
</dbReference>
<comment type="caution">
    <text evidence="5">The sequence shown here is derived from an EMBL/GenBank/DDBJ whole genome shotgun (WGS) entry which is preliminary data.</text>
</comment>
<dbReference type="GO" id="GO:0004674">
    <property type="term" value="F:protein serine/threonine kinase activity"/>
    <property type="evidence" value="ECO:0007669"/>
    <property type="project" value="TreeGrafter"/>
</dbReference>
<dbReference type="Gene3D" id="3.40.50.300">
    <property type="entry name" value="P-loop containing nucleotide triphosphate hydrolases"/>
    <property type="match status" value="1"/>
</dbReference>
<feature type="domain" description="Protein kinase" evidence="3">
    <location>
        <begin position="468"/>
        <end position="642"/>
    </location>
</feature>